<sequence>MESEQQNRVRMTADRHRERFDEACHGNAQQMAEIAEGAIEELLQRERETPRLKPHLFNKMIIDIMSAMEFR</sequence>
<dbReference type="GeneID" id="14515222"/>
<proteinExistence type="predicted"/>
<reference evidence="1 2" key="2">
    <citation type="journal article" date="2012" name="PLoS Genet.">
        <title>Viral evasion of a bacterial suicide system by RNA-based molecular mimicry enables infectious altruism.</title>
        <authorList>
            <person name="Blower T.R."/>
            <person name="Evans T.J."/>
            <person name="Przybilski R."/>
            <person name="Fineran P.C."/>
            <person name="Salmond G.P."/>
        </authorList>
    </citation>
    <scope>NUCLEOTIDE SEQUENCE [LARGE SCALE GENOMIC DNA]</scope>
</reference>
<reference evidence="2" key="1">
    <citation type="submission" date="2011-11" db="EMBL/GenBank/DDBJ databases">
        <title>Escape from toxin-antitoxin mediated abortive infection can occur by recombination within a generalized transducing phage of Pectobacterium atrosepticum.</title>
        <authorList>
            <person name="Blower T.R."/>
            <person name="Evans T.J."/>
            <person name="Przybilski R."/>
            <person name="Fineran P.C."/>
            <person name="Salmond G.P.C."/>
        </authorList>
    </citation>
    <scope>NUCLEOTIDE SEQUENCE [LARGE SCALE GENOMIC DNA]</scope>
</reference>
<dbReference type="RefSeq" id="YP_007392489.1">
    <property type="nucleotide sequence ID" value="NC_020201.1"/>
</dbReference>
<dbReference type="EMBL" id="JQ015307">
    <property type="protein sequence ID" value="AEZ66193.1"/>
    <property type="molecule type" value="Genomic_DNA"/>
</dbReference>
<evidence type="ECO:0000313" key="1">
    <source>
        <dbReference type="EMBL" id="AEZ66193.1"/>
    </source>
</evidence>
<organism evidence="1 2">
    <name type="scientific">Pectobacterium phage phiTE</name>
    <dbReference type="NCBI Taxonomy" id="1116482"/>
    <lineage>
        <taxon>Viruses</taxon>
        <taxon>Duplodnaviria</taxon>
        <taxon>Heunggongvirae</taxon>
        <taxon>Uroviricota</taxon>
        <taxon>Caudoviricetes</taxon>
        <taxon>Vequintavirinae</taxon>
        <taxon>Certrevirus</taxon>
        <taxon>Certrevirus phiTE</taxon>
    </lineage>
</organism>
<gene>
    <name evidence="1" type="ORF">phiTE_027</name>
</gene>
<evidence type="ECO:0000313" key="2">
    <source>
        <dbReference type="Proteomes" id="UP000010999"/>
    </source>
</evidence>
<dbReference type="Proteomes" id="UP000010999">
    <property type="component" value="Segment"/>
</dbReference>
<protein>
    <submittedName>
        <fullName evidence="1">Uncharacterized protein</fullName>
    </submittedName>
</protein>
<accession>K9L461</accession>
<keyword evidence="2" id="KW-1185">Reference proteome</keyword>
<dbReference type="KEGG" id="vg:14515222"/>
<name>K9L461_9CAUD</name>